<evidence type="ECO:0000313" key="1">
    <source>
        <dbReference type="EMBL" id="CAB3797990.1"/>
    </source>
</evidence>
<evidence type="ECO:0000313" key="2">
    <source>
        <dbReference type="Proteomes" id="UP000494115"/>
    </source>
</evidence>
<reference evidence="1 2" key="1">
    <citation type="submission" date="2020-04" db="EMBL/GenBank/DDBJ databases">
        <authorList>
            <person name="De Canck E."/>
        </authorList>
    </citation>
    <scope>NUCLEOTIDE SEQUENCE [LARGE SCALE GENOMIC DNA]</scope>
    <source>
        <strain evidence="1 2">LMG 28138</strain>
    </source>
</reference>
<gene>
    <name evidence="1" type="ORF">LMG28138_04355</name>
</gene>
<accession>A0A6S7BFQ8</accession>
<name>A0A6S7BFQ8_9BURK</name>
<dbReference type="AlphaFoldDB" id="A0A6S7BFQ8"/>
<sequence>MNDDPGRPVAYEALIDEGASDLNTVLVLAPTDRGTVDLCYGYLDLVADTEEAALTRAAEGIESNLDAGETEVRATLMAPPLS</sequence>
<keyword evidence="2" id="KW-1185">Reference proteome</keyword>
<dbReference type="EMBL" id="CADIKM010000028">
    <property type="protein sequence ID" value="CAB3797990.1"/>
    <property type="molecule type" value="Genomic_DNA"/>
</dbReference>
<protein>
    <submittedName>
        <fullName evidence="1">Uncharacterized protein</fullName>
    </submittedName>
</protein>
<dbReference type="RefSeq" id="WP_175106873.1">
    <property type="nucleotide sequence ID" value="NZ_CADIKM010000028.1"/>
</dbReference>
<organism evidence="1 2">
    <name type="scientific">Pararobbsia alpina</name>
    <dbReference type="NCBI Taxonomy" id="621374"/>
    <lineage>
        <taxon>Bacteria</taxon>
        <taxon>Pseudomonadati</taxon>
        <taxon>Pseudomonadota</taxon>
        <taxon>Betaproteobacteria</taxon>
        <taxon>Burkholderiales</taxon>
        <taxon>Burkholderiaceae</taxon>
        <taxon>Pararobbsia</taxon>
    </lineage>
</organism>
<proteinExistence type="predicted"/>
<dbReference type="Proteomes" id="UP000494115">
    <property type="component" value="Unassembled WGS sequence"/>
</dbReference>